<name>A0ABN3UMD2_9ACTN</name>
<protein>
    <submittedName>
        <fullName evidence="2">DUF1295 domain-containing protein</fullName>
    </submittedName>
</protein>
<dbReference type="InterPro" id="IPR010721">
    <property type="entry name" value="UstE-like"/>
</dbReference>
<dbReference type="Pfam" id="PF06966">
    <property type="entry name" value="DUF1295"/>
    <property type="match status" value="1"/>
</dbReference>
<dbReference type="RefSeq" id="WP_344455589.1">
    <property type="nucleotide sequence ID" value="NZ_BAAATZ010000030.1"/>
</dbReference>
<organism evidence="2 3">
    <name type="scientific">Actinocorallia aurantiaca</name>
    <dbReference type="NCBI Taxonomy" id="46204"/>
    <lineage>
        <taxon>Bacteria</taxon>
        <taxon>Bacillati</taxon>
        <taxon>Actinomycetota</taxon>
        <taxon>Actinomycetes</taxon>
        <taxon>Streptosporangiales</taxon>
        <taxon>Thermomonosporaceae</taxon>
        <taxon>Actinocorallia</taxon>
    </lineage>
</organism>
<proteinExistence type="predicted"/>
<feature type="transmembrane region" description="Helical" evidence="1">
    <location>
        <begin position="111"/>
        <end position="132"/>
    </location>
</feature>
<evidence type="ECO:0000256" key="1">
    <source>
        <dbReference type="SAM" id="Phobius"/>
    </source>
</evidence>
<dbReference type="EMBL" id="BAAATZ010000030">
    <property type="protein sequence ID" value="GAA2735665.1"/>
    <property type="molecule type" value="Genomic_DNA"/>
</dbReference>
<keyword evidence="1" id="KW-0812">Transmembrane</keyword>
<dbReference type="PANTHER" id="PTHR32251:SF17">
    <property type="entry name" value="STEROID 5-ALPHA REDUCTASE C-TERMINAL DOMAIN-CONTAINING PROTEIN"/>
    <property type="match status" value="1"/>
</dbReference>
<accession>A0ABN3UMD2</accession>
<dbReference type="Proteomes" id="UP001501842">
    <property type="component" value="Unassembled WGS sequence"/>
</dbReference>
<dbReference type="PROSITE" id="PS50244">
    <property type="entry name" value="S5A_REDUCTASE"/>
    <property type="match status" value="1"/>
</dbReference>
<feature type="transmembrane region" description="Helical" evidence="1">
    <location>
        <begin position="138"/>
        <end position="156"/>
    </location>
</feature>
<sequence>MLWVNLAVSVLVVALLIGATFARGVKRDVHSLIDITWGLLFAAVAVVSLVLSESHGDPVRRWTVAALTVVWGGRLAFHLGRRNRGAPEDPRYTELLANAPSSRARYALRRVYLPQGLSALLVSLPVQVAMYQDSPPGFFFWLGAAVWAAGFAFEAVGDRQLAAFKADPANRGRILDTGLWRYTRHPNYFGDSLLWWGLFLTACDEPLGLLTVVSPLAMTWFLVNVTGQRLLDARMAADRPGYREYMARTSGFIPLPPKSPSRR</sequence>
<keyword evidence="1" id="KW-0472">Membrane</keyword>
<gene>
    <name evidence="2" type="ORF">GCM10010439_60970</name>
</gene>
<feature type="transmembrane region" description="Helical" evidence="1">
    <location>
        <begin position="32"/>
        <end position="51"/>
    </location>
</feature>
<reference evidence="2 3" key="1">
    <citation type="journal article" date="2019" name="Int. J. Syst. Evol. Microbiol.">
        <title>The Global Catalogue of Microorganisms (GCM) 10K type strain sequencing project: providing services to taxonomists for standard genome sequencing and annotation.</title>
        <authorList>
            <consortium name="The Broad Institute Genomics Platform"/>
            <consortium name="The Broad Institute Genome Sequencing Center for Infectious Disease"/>
            <person name="Wu L."/>
            <person name="Ma J."/>
        </authorList>
    </citation>
    <scope>NUCLEOTIDE SEQUENCE [LARGE SCALE GENOMIC DNA]</scope>
    <source>
        <strain evidence="2 3">JCM 8201</strain>
    </source>
</reference>
<comment type="caution">
    <text evidence="2">The sequence shown here is derived from an EMBL/GenBank/DDBJ whole genome shotgun (WGS) entry which is preliminary data.</text>
</comment>
<evidence type="ECO:0000313" key="2">
    <source>
        <dbReference type="EMBL" id="GAA2735665.1"/>
    </source>
</evidence>
<keyword evidence="1" id="KW-1133">Transmembrane helix</keyword>
<evidence type="ECO:0000313" key="3">
    <source>
        <dbReference type="Proteomes" id="UP001501842"/>
    </source>
</evidence>
<keyword evidence="3" id="KW-1185">Reference proteome</keyword>
<dbReference type="PANTHER" id="PTHR32251">
    <property type="entry name" value="3-OXO-5-ALPHA-STEROID 4-DEHYDROGENASE"/>
    <property type="match status" value="1"/>
</dbReference>
<dbReference type="Gene3D" id="1.20.120.1630">
    <property type="match status" value="1"/>
</dbReference>